<feature type="chain" id="PRO_5046931119" evidence="1">
    <location>
        <begin position="22"/>
        <end position="335"/>
    </location>
</feature>
<dbReference type="Proteomes" id="UP001305779">
    <property type="component" value="Unassembled WGS sequence"/>
</dbReference>
<comment type="caution">
    <text evidence="2">The sequence shown here is derived from an EMBL/GenBank/DDBJ whole genome shotgun (WGS) entry which is preliminary data.</text>
</comment>
<organism evidence="2 3">
    <name type="scientific">Zasmidium cellare</name>
    <name type="common">Wine cellar mold</name>
    <name type="synonym">Racodium cellare</name>
    <dbReference type="NCBI Taxonomy" id="395010"/>
    <lineage>
        <taxon>Eukaryota</taxon>
        <taxon>Fungi</taxon>
        <taxon>Dikarya</taxon>
        <taxon>Ascomycota</taxon>
        <taxon>Pezizomycotina</taxon>
        <taxon>Dothideomycetes</taxon>
        <taxon>Dothideomycetidae</taxon>
        <taxon>Mycosphaerellales</taxon>
        <taxon>Mycosphaerellaceae</taxon>
        <taxon>Zasmidium</taxon>
    </lineage>
</organism>
<dbReference type="Pfam" id="PF19535">
    <property type="entry name" value="DUF6060"/>
    <property type="match status" value="1"/>
</dbReference>
<evidence type="ECO:0000256" key="1">
    <source>
        <dbReference type="SAM" id="SignalP"/>
    </source>
</evidence>
<keyword evidence="3" id="KW-1185">Reference proteome</keyword>
<reference evidence="2 3" key="1">
    <citation type="journal article" date="2023" name="G3 (Bethesda)">
        <title>A chromosome-level genome assembly of Zasmidium syzygii isolated from banana leaves.</title>
        <authorList>
            <person name="van Westerhoven A.C."/>
            <person name="Mehrabi R."/>
            <person name="Talebi R."/>
            <person name="Steentjes M.B.F."/>
            <person name="Corcolon B."/>
            <person name="Chong P.A."/>
            <person name="Kema G.H.J."/>
            <person name="Seidl M.F."/>
        </authorList>
    </citation>
    <scope>NUCLEOTIDE SEQUENCE [LARGE SCALE GENOMIC DNA]</scope>
    <source>
        <strain evidence="2 3">P124</strain>
    </source>
</reference>
<sequence length="335" mass="34892">MPRTTLSIGLVALSILNKATAVPNFSFCTNEPCTNCPVSVSSEGTGYPECVIYNSENVFGNQGFSGSEGGGTEAYLDIPDPGEGCYIIVKSPADTTMEGCGVPIGVYGHATCSALDLKSNFMVQFCCGSGDCTAAGATKRSAKFRTSDLTTAGGIISLKLGGPNGTDIEPVQTGLPPELRVESESGKRDSLITRDAACTAGSWVPDSGMVEYTEPASNTEIVSQDVTGGSSVQITTTRSESFSQTLMAGLSFADIVMIGVSFTLEESESESKAYTFNVPDGESGDVGWTAYLMCSTGKSPLAEISALGSAMATLCMARFARLTDSATEKWPENIV</sequence>
<accession>A0ABR0EIS1</accession>
<evidence type="ECO:0000313" key="3">
    <source>
        <dbReference type="Proteomes" id="UP001305779"/>
    </source>
</evidence>
<dbReference type="EMBL" id="JAXOVC010000005">
    <property type="protein sequence ID" value="KAK4501093.1"/>
    <property type="molecule type" value="Genomic_DNA"/>
</dbReference>
<protein>
    <submittedName>
        <fullName evidence="2">Uncharacterized protein</fullName>
    </submittedName>
</protein>
<evidence type="ECO:0000313" key="2">
    <source>
        <dbReference type="EMBL" id="KAK4501093.1"/>
    </source>
</evidence>
<dbReference type="InterPro" id="IPR045702">
    <property type="entry name" value="DUF6060"/>
</dbReference>
<feature type="signal peptide" evidence="1">
    <location>
        <begin position="1"/>
        <end position="21"/>
    </location>
</feature>
<gene>
    <name evidence="2" type="ORF">PRZ48_006899</name>
</gene>
<name>A0ABR0EIS1_ZASCE</name>
<proteinExistence type="predicted"/>
<keyword evidence="1" id="KW-0732">Signal</keyword>